<protein>
    <submittedName>
        <fullName evidence="1">Uncharacterized protein</fullName>
    </submittedName>
</protein>
<dbReference type="AlphaFoldDB" id="A0A8X7BX94"/>
<accession>A0A8X7BX94</accession>
<dbReference type="EMBL" id="BMAV01005408">
    <property type="protein sequence ID" value="GFY46443.1"/>
    <property type="molecule type" value="Genomic_DNA"/>
</dbReference>
<organism evidence="1 2">
    <name type="scientific">Trichonephila inaurata madagascariensis</name>
    <dbReference type="NCBI Taxonomy" id="2747483"/>
    <lineage>
        <taxon>Eukaryota</taxon>
        <taxon>Metazoa</taxon>
        <taxon>Ecdysozoa</taxon>
        <taxon>Arthropoda</taxon>
        <taxon>Chelicerata</taxon>
        <taxon>Arachnida</taxon>
        <taxon>Araneae</taxon>
        <taxon>Araneomorphae</taxon>
        <taxon>Entelegynae</taxon>
        <taxon>Araneoidea</taxon>
        <taxon>Nephilidae</taxon>
        <taxon>Trichonephila</taxon>
        <taxon>Trichonephila inaurata</taxon>
    </lineage>
</organism>
<evidence type="ECO:0000313" key="1">
    <source>
        <dbReference type="EMBL" id="GFY46443.1"/>
    </source>
</evidence>
<gene>
    <name evidence="1" type="ORF">TNIN_133141</name>
</gene>
<name>A0A8X7BX94_9ARAC</name>
<comment type="caution">
    <text evidence="1">The sequence shown here is derived from an EMBL/GenBank/DDBJ whole genome shotgun (WGS) entry which is preliminary data.</text>
</comment>
<proteinExistence type="predicted"/>
<dbReference type="Proteomes" id="UP000886998">
    <property type="component" value="Unassembled WGS sequence"/>
</dbReference>
<keyword evidence="2" id="KW-1185">Reference proteome</keyword>
<sequence>MLIGIHSHTGYQRVLSKPMISNMRLNDGQEEEKKNKRLVLVVLIRREFEILLHQVRRESIERDLQRNRGCDEREYNMLHLH</sequence>
<reference evidence="1" key="1">
    <citation type="submission" date="2020-08" db="EMBL/GenBank/DDBJ databases">
        <title>Multicomponent nature underlies the extraordinary mechanical properties of spider dragline silk.</title>
        <authorList>
            <person name="Kono N."/>
            <person name="Nakamura H."/>
            <person name="Mori M."/>
            <person name="Yoshida Y."/>
            <person name="Ohtoshi R."/>
            <person name="Malay A.D."/>
            <person name="Moran D.A.P."/>
            <person name="Tomita M."/>
            <person name="Numata K."/>
            <person name="Arakawa K."/>
        </authorList>
    </citation>
    <scope>NUCLEOTIDE SEQUENCE</scope>
</reference>
<evidence type="ECO:0000313" key="2">
    <source>
        <dbReference type="Proteomes" id="UP000886998"/>
    </source>
</evidence>